<dbReference type="SUPFAM" id="SSF55920">
    <property type="entry name" value="Creatinase/aminopeptidase"/>
    <property type="match status" value="1"/>
</dbReference>
<dbReference type="PANTHER" id="PTHR46112:SF2">
    <property type="entry name" value="XAA-PRO AMINOPEPTIDASE P-RELATED"/>
    <property type="match status" value="1"/>
</dbReference>
<dbReference type="InterPro" id="IPR000994">
    <property type="entry name" value="Pept_M24"/>
</dbReference>
<evidence type="ECO:0000259" key="2">
    <source>
        <dbReference type="Pfam" id="PF01321"/>
    </source>
</evidence>
<keyword evidence="4" id="KW-1185">Reference proteome</keyword>
<dbReference type="SUPFAM" id="SSF53092">
    <property type="entry name" value="Creatinase/prolidase N-terminal domain"/>
    <property type="match status" value="1"/>
</dbReference>
<dbReference type="AlphaFoldDB" id="A0A3N1KX01"/>
<evidence type="ECO:0000313" key="3">
    <source>
        <dbReference type="EMBL" id="ROP83130.1"/>
    </source>
</evidence>
<evidence type="ECO:0000313" key="4">
    <source>
        <dbReference type="Proteomes" id="UP000278222"/>
    </source>
</evidence>
<dbReference type="InterPro" id="IPR029149">
    <property type="entry name" value="Creatin/AminoP/Spt16_N"/>
</dbReference>
<feature type="domain" description="Peptidase M24" evidence="1">
    <location>
        <begin position="167"/>
        <end position="374"/>
    </location>
</feature>
<dbReference type="Gene3D" id="3.40.350.10">
    <property type="entry name" value="Creatinase/prolidase N-terminal domain"/>
    <property type="match status" value="1"/>
</dbReference>
<reference evidence="3 4" key="1">
    <citation type="submission" date="2018-11" db="EMBL/GenBank/DDBJ databases">
        <title>Genomic Encyclopedia of Type Strains, Phase IV (KMG-IV): sequencing the most valuable type-strain genomes for metagenomic binning, comparative biology and taxonomic classification.</title>
        <authorList>
            <person name="Goeker M."/>
        </authorList>
    </citation>
    <scope>NUCLEOTIDE SEQUENCE [LARGE SCALE GENOMIC DNA]</scope>
    <source>
        <strain evidence="3 4">DSM 5900</strain>
    </source>
</reference>
<dbReference type="PANTHER" id="PTHR46112">
    <property type="entry name" value="AMINOPEPTIDASE"/>
    <property type="match status" value="1"/>
</dbReference>
<comment type="caution">
    <text evidence="3">The sequence shown here is derived from an EMBL/GenBank/DDBJ whole genome shotgun (WGS) entry which is preliminary data.</text>
</comment>
<dbReference type="InterPro" id="IPR000587">
    <property type="entry name" value="Creatinase_N"/>
</dbReference>
<organism evidence="3 4">
    <name type="scientific">Stella humosa</name>
    <dbReference type="NCBI Taxonomy" id="94"/>
    <lineage>
        <taxon>Bacteria</taxon>
        <taxon>Pseudomonadati</taxon>
        <taxon>Pseudomonadota</taxon>
        <taxon>Alphaproteobacteria</taxon>
        <taxon>Rhodospirillales</taxon>
        <taxon>Stellaceae</taxon>
        <taxon>Stella</taxon>
    </lineage>
</organism>
<keyword evidence="3" id="KW-0031">Aminopeptidase</keyword>
<proteinExistence type="predicted"/>
<evidence type="ECO:0000259" key="1">
    <source>
        <dbReference type="Pfam" id="PF00557"/>
    </source>
</evidence>
<gene>
    <name evidence="3" type="ORF">EDC65_4661</name>
</gene>
<dbReference type="CDD" id="cd01066">
    <property type="entry name" value="APP_MetAP"/>
    <property type="match status" value="1"/>
</dbReference>
<feature type="domain" description="Creatinase N-terminal" evidence="2">
    <location>
        <begin position="13"/>
        <end position="158"/>
    </location>
</feature>
<sequence>MDHPFTREEFAARIRAVQTRMAEEGIDVLLVAEPSNFYYLTGYNAWSFYTPQALLLSVDSDTPIWCGRMMDAQSARRTTYLPDANIRPYPDSYVQAPDRHPMQIVAGIIEKEGWANRTIGIEMDAYFYTAHSHAWLVRSLPNAKLVDAGLLVGWVRVVKSPQELTYLREAGEIVERMMDRAFEMIAPGVRECDLAGALYEAQMRGTERFGGIHTTSPPFLGIGKRIAEPHPVWSDDPIQPNSPINIEIAGCRLRYHGPMSRTIYLGRPPQAYLDLAEGVVEGLNLALDAVKPGVTCEAIEAVWRKSIAKRGIEKESRIGYSIGIGFPPTWGERTASLRPGDLTVLQPGMAFHMMTGIWQQDTGVTITQGFYVTETGHHALTRSPRALLVKD</sequence>
<dbReference type="RefSeq" id="WP_123694119.1">
    <property type="nucleotide sequence ID" value="NZ_AP019700.1"/>
</dbReference>
<dbReference type="EMBL" id="RJKX01000017">
    <property type="protein sequence ID" value="ROP83130.1"/>
    <property type="molecule type" value="Genomic_DNA"/>
</dbReference>
<keyword evidence="3" id="KW-0645">Protease</keyword>
<accession>A0A3N1KX01</accession>
<dbReference type="Gene3D" id="3.90.230.10">
    <property type="entry name" value="Creatinase/methionine aminopeptidase superfamily"/>
    <property type="match status" value="1"/>
</dbReference>
<name>A0A3N1KX01_9PROT</name>
<dbReference type="Pfam" id="PF00557">
    <property type="entry name" value="Peptidase_M24"/>
    <property type="match status" value="1"/>
</dbReference>
<keyword evidence="3" id="KW-0378">Hydrolase</keyword>
<dbReference type="Proteomes" id="UP000278222">
    <property type="component" value="Unassembled WGS sequence"/>
</dbReference>
<dbReference type="Pfam" id="PF01321">
    <property type="entry name" value="Creatinase_N"/>
    <property type="match status" value="1"/>
</dbReference>
<dbReference type="GO" id="GO:0004177">
    <property type="term" value="F:aminopeptidase activity"/>
    <property type="evidence" value="ECO:0007669"/>
    <property type="project" value="UniProtKB-KW"/>
</dbReference>
<dbReference type="OrthoDB" id="9761809at2"/>
<dbReference type="InterPro" id="IPR036005">
    <property type="entry name" value="Creatinase/aminopeptidase-like"/>
</dbReference>
<protein>
    <submittedName>
        <fullName evidence="3">Xaa-Pro aminopeptidase</fullName>
    </submittedName>
</protein>
<dbReference type="InterPro" id="IPR050659">
    <property type="entry name" value="Peptidase_M24B"/>
</dbReference>